<keyword evidence="9 21" id="KW-0732">Signal</keyword>
<feature type="domain" description="Protein kinase" evidence="22">
    <location>
        <begin position="360"/>
        <end position="639"/>
    </location>
</feature>
<dbReference type="EC" id="2.7.11.1" evidence="4"/>
<dbReference type="EMBL" id="GEVK01015408">
    <property type="protein sequence ID" value="JAU37424.1"/>
    <property type="molecule type" value="Transcribed_RNA"/>
</dbReference>
<evidence type="ECO:0000256" key="1">
    <source>
        <dbReference type="ARBA" id="ARBA00004251"/>
    </source>
</evidence>
<feature type="chain" id="PRO_5009621304" description="non-specific serine/threonine protein kinase" evidence="21">
    <location>
        <begin position="23"/>
        <end position="685"/>
    </location>
</feature>
<keyword evidence="16 23" id="KW-0675">Receptor</keyword>
<dbReference type="CDD" id="cd06899">
    <property type="entry name" value="lectin_legume_LecRK_Arcelin_ConA"/>
    <property type="match status" value="1"/>
</dbReference>
<reference evidence="23" key="1">
    <citation type="submission" date="2016-07" db="EMBL/GenBank/DDBJ databases">
        <title>De novo transcriptome assembly of four accessions of the metal hyperaccumulator plant Noccaea caerulescens.</title>
        <authorList>
            <person name="Blande D."/>
            <person name="Halimaa P."/>
            <person name="Tervahauta A.I."/>
            <person name="Aarts M.G."/>
            <person name="Karenlampi S.O."/>
        </authorList>
    </citation>
    <scope>NUCLEOTIDE SEQUENCE</scope>
</reference>
<evidence type="ECO:0000256" key="17">
    <source>
        <dbReference type="ARBA" id="ARBA00047899"/>
    </source>
</evidence>
<dbReference type="AlphaFoldDB" id="A0A1J3F4L5"/>
<evidence type="ECO:0000256" key="16">
    <source>
        <dbReference type="ARBA" id="ARBA00023170"/>
    </source>
</evidence>
<dbReference type="PROSITE" id="PS00108">
    <property type="entry name" value="PROTEIN_KINASE_ST"/>
    <property type="match status" value="1"/>
</dbReference>
<evidence type="ECO:0000256" key="10">
    <source>
        <dbReference type="ARBA" id="ARBA00022734"/>
    </source>
</evidence>
<dbReference type="GO" id="GO:0005524">
    <property type="term" value="F:ATP binding"/>
    <property type="evidence" value="ECO:0007669"/>
    <property type="project" value="UniProtKB-UniRule"/>
</dbReference>
<comment type="catalytic activity">
    <reaction evidence="17">
        <text>L-threonyl-[protein] + ATP = O-phospho-L-threonyl-[protein] + ADP + H(+)</text>
        <dbReference type="Rhea" id="RHEA:46608"/>
        <dbReference type="Rhea" id="RHEA-COMP:11060"/>
        <dbReference type="Rhea" id="RHEA-COMP:11605"/>
        <dbReference type="ChEBI" id="CHEBI:15378"/>
        <dbReference type="ChEBI" id="CHEBI:30013"/>
        <dbReference type="ChEBI" id="CHEBI:30616"/>
        <dbReference type="ChEBI" id="CHEBI:61977"/>
        <dbReference type="ChEBI" id="CHEBI:456216"/>
        <dbReference type="EC" id="2.7.11.1"/>
    </reaction>
</comment>
<sequence>MGQSRSMVTLLLVLFLEILVQAQIATTETTTEFIFRGFKGNQSEIQIVGDSTIKPNGLLRLTDRHSNVVGTAFYNKPVRLLDSNSTVRSFSTCFVFVIIPSSSNNGGFGFTFTLSPTPNRTDAEPAQYMGLLNEKNDGNPSNHVFAVEFDTVQGFKDGKNRIGNHIGLNFNTLSSDVQEPVAYYNNDGKKEEFQLMGEPIQVLVDYDGPTKTLNLTIYPTRLGSKPIIPLISRQVPKLSDIVQEDMFVGFTAATGRDQSSAHYVMGWSFSSGGEPPLAEPLNLKELPRAPPNTAKKGKYNPQVLSLIVALSGVTLILLALLFFFVIYKKRLQQGEILEDWEIDHPHRFRYKDLHAATDGFKENRIIGSGGFGTVFRGSISASSSDQIAVKKVTPNSMQGVREFVAEIESLGRLRHKNLVNLQGWCKHKNDLLLIYDYIPNGSLDSLLYSRPRQSGAVLSWTARFQIAKGIASGLLYLHEEWEKIVIHRDVKPSNVLIDDDMNPRLGDFGLARLYERGSQSHTTVVVGTIGYMAPELTRNGNSSSASDVYAFGILLLEIVSGRRPTDSGSFFLADWVMELYASGEILPAVDPRLGSAYDGGEAKLALSVGLLCCHQRPASRPSMRTVLRYMNGDEDVPEIDDHWGYSHSSRSDFGSKFEACVSSDNASSSVASFSVTTSTSVISGR</sequence>
<keyword evidence="8 20" id="KW-0812">Transmembrane</keyword>
<dbReference type="GO" id="GO:0009738">
    <property type="term" value="P:abscisic acid-activated signaling pathway"/>
    <property type="evidence" value="ECO:0007669"/>
    <property type="project" value="UniProtKB-ARBA"/>
</dbReference>
<dbReference type="GO" id="GO:0005886">
    <property type="term" value="C:plasma membrane"/>
    <property type="evidence" value="ECO:0007669"/>
    <property type="project" value="UniProtKB-SubCell"/>
</dbReference>
<dbReference type="FunFam" id="2.60.120.200:FF:000096">
    <property type="entry name" value="L-type lectin-domain containing receptor kinase V.9"/>
    <property type="match status" value="1"/>
</dbReference>
<dbReference type="Gene3D" id="2.60.120.200">
    <property type="match status" value="1"/>
</dbReference>
<evidence type="ECO:0000256" key="19">
    <source>
        <dbReference type="PROSITE-ProRule" id="PRU10141"/>
    </source>
</evidence>
<evidence type="ECO:0000256" key="15">
    <source>
        <dbReference type="ARBA" id="ARBA00023136"/>
    </source>
</evidence>
<evidence type="ECO:0000256" key="21">
    <source>
        <dbReference type="SAM" id="SignalP"/>
    </source>
</evidence>
<dbReference type="Pfam" id="PF00069">
    <property type="entry name" value="Pkinase"/>
    <property type="match status" value="1"/>
</dbReference>
<evidence type="ECO:0000256" key="14">
    <source>
        <dbReference type="ARBA" id="ARBA00022989"/>
    </source>
</evidence>
<dbReference type="PANTHER" id="PTHR27007">
    <property type="match status" value="1"/>
</dbReference>
<keyword evidence="14 20" id="KW-1133">Transmembrane helix</keyword>
<evidence type="ECO:0000256" key="6">
    <source>
        <dbReference type="ARBA" id="ARBA00022527"/>
    </source>
</evidence>
<evidence type="ECO:0000256" key="3">
    <source>
        <dbReference type="ARBA" id="ARBA00010217"/>
    </source>
</evidence>
<comment type="subcellular location">
    <subcellularLocation>
        <location evidence="1">Cell membrane</location>
        <topology evidence="1">Single-pass type I membrane protein</topology>
    </subcellularLocation>
</comment>
<dbReference type="GO" id="GO:0004674">
    <property type="term" value="F:protein serine/threonine kinase activity"/>
    <property type="evidence" value="ECO:0007669"/>
    <property type="project" value="UniProtKB-KW"/>
</dbReference>
<dbReference type="PROSITE" id="PS00107">
    <property type="entry name" value="PROTEIN_KINASE_ATP"/>
    <property type="match status" value="1"/>
</dbReference>
<evidence type="ECO:0000256" key="4">
    <source>
        <dbReference type="ARBA" id="ARBA00012513"/>
    </source>
</evidence>
<evidence type="ECO:0000256" key="8">
    <source>
        <dbReference type="ARBA" id="ARBA00022692"/>
    </source>
</evidence>
<protein>
    <recommendedName>
        <fullName evidence="4">non-specific serine/threonine protein kinase</fullName>
        <ecNumber evidence="4">2.7.11.1</ecNumber>
    </recommendedName>
</protein>
<dbReference type="FunFam" id="1.10.510.10:FF:000108">
    <property type="entry name" value="L-type lectin-domain containing receptor kinase S.4"/>
    <property type="match status" value="1"/>
</dbReference>
<evidence type="ECO:0000256" key="7">
    <source>
        <dbReference type="ARBA" id="ARBA00022679"/>
    </source>
</evidence>
<evidence type="ECO:0000256" key="20">
    <source>
        <dbReference type="SAM" id="Phobius"/>
    </source>
</evidence>
<proteinExistence type="inferred from homology"/>
<dbReference type="SUPFAM" id="SSF56112">
    <property type="entry name" value="Protein kinase-like (PK-like)"/>
    <property type="match status" value="1"/>
</dbReference>
<dbReference type="GO" id="GO:0030246">
    <property type="term" value="F:carbohydrate binding"/>
    <property type="evidence" value="ECO:0007669"/>
    <property type="project" value="UniProtKB-KW"/>
</dbReference>
<dbReference type="InterPro" id="IPR001220">
    <property type="entry name" value="Legume_lectin_dom"/>
</dbReference>
<evidence type="ECO:0000256" key="2">
    <source>
        <dbReference type="ARBA" id="ARBA00008536"/>
    </source>
</evidence>
<dbReference type="InterPro" id="IPR013320">
    <property type="entry name" value="ConA-like_dom_sf"/>
</dbReference>
<dbReference type="InterPro" id="IPR017441">
    <property type="entry name" value="Protein_kinase_ATP_BS"/>
</dbReference>
<dbReference type="PROSITE" id="PS50011">
    <property type="entry name" value="PROTEIN_KINASE_DOM"/>
    <property type="match status" value="1"/>
</dbReference>
<comment type="similarity">
    <text evidence="3">In the C-terminal section; belongs to the protein kinase superfamily. Ser/Thr protein kinase family.</text>
</comment>
<evidence type="ECO:0000259" key="22">
    <source>
        <dbReference type="PROSITE" id="PS50011"/>
    </source>
</evidence>
<dbReference type="SUPFAM" id="SSF49899">
    <property type="entry name" value="Concanavalin A-like lectins/glucanases"/>
    <property type="match status" value="1"/>
</dbReference>
<evidence type="ECO:0000256" key="13">
    <source>
        <dbReference type="ARBA" id="ARBA00022840"/>
    </source>
</evidence>
<keyword evidence="7" id="KW-0808">Transferase</keyword>
<keyword evidence="5" id="KW-1003">Cell membrane</keyword>
<dbReference type="InterPro" id="IPR050528">
    <property type="entry name" value="L-type_Lectin-RKs"/>
</dbReference>
<name>A0A1J3F4L5_NOCCA</name>
<evidence type="ECO:0000256" key="12">
    <source>
        <dbReference type="ARBA" id="ARBA00022777"/>
    </source>
</evidence>
<dbReference type="InterPro" id="IPR011009">
    <property type="entry name" value="Kinase-like_dom_sf"/>
</dbReference>
<dbReference type="GO" id="GO:0009845">
    <property type="term" value="P:seed germination"/>
    <property type="evidence" value="ECO:0007669"/>
    <property type="project" value="UniProtKB-ARBA"/>
</dbReference>
<evidence type="ECO:0000313" key="23">
    <source>
        <dbReference type="EMBL" id="JAU37424.1"/>
    </source>
</evidence>
<comment type="catalytic activity">
    <reaction evidence="18">
        <text>L-seryl-[protein] + ATP = O-phospho-L-seryl-[protein] + ADP + H(+)</text>
        <dbReference type="Rhea" id="RHEA:17989"/>
        <dbReference type="Rhea" id="RHEA-COMP:9863"/>
        <dbReference type="Rhea" id="RHEA-COMP:11604"/>
        <dbReference type="ChEBI" id="CHEBI:15378"/>
        <dbReference type="ChEBI" id="CHEBI:29999"/>
        <dbReference type="ChEBI" id="CHEBI:30616"/>
        <dbReference type="ChEBI" id="CHEBI:83421"/>
        <dbReference type="ChEBI" id="CHEBI:456216"/>
        <dbReference type="EC" id="2.7.11.1"/>
    </reaction>
</comment>
<evidence type="ECO:0000256" key="9">
    <source>
        <dbReference type="ARBA" id="ARBA00022729"/>
    </source>
</evidence>
<keyword evidence="6" id="KW-0723">Serine/threonine-protein kinase</keyword>
<keyword evidence="13 19" id="KW-0067">ATP-binding</keyword>
<dbReference type="InterPro" id="IPR008271">
    <property type="entry name" value="Ser/Thr_kinase_AS"/>
</dbReference>
<dbReference type="Gene3D" id="3.30.200.20">
    <property type="entry name" value="Phosphorylase Kinase, domain 1"/>
    <property type="match status" value="1"/>
</dbReference>
<dbReference type="CDD" id="cd14066">
    <property type="entry name" value="STKc_IRAK"/>
    <property type="match status" value="1"/>
</dbReference>
<keyword evidence="10" id="KW-0430">Lectin</keyword>
<evidence type="ECO:0000256" key="18">
    <source>
        <dbReference type="ARBA" id="ARBA00048679"/>
    </source>
</evidence>
<evidence type="ECO:0000256" key="11">
    <source>
        <dbReference type="ARBA" id="ARBA00022741"/>
    </source>
</evidence>
<dbReference type="SMART" id="SM00220">
    <property type="entry name" value="S_TKc"/>
    <property type="match status" value="1"/>
</dbReference>
<feature type="signal peptide" evidence="21">
    <location>
        <begin position="1"/>
        <end position="22"/>
    </location>
</feature>
<dbReference type="Gene3D" id="1.10.510.10">
    <property type="entry name" value="Transferase(Phosphotransferase) domain 1"/>
    <property type="match status" value="1"/>
</dbReference>
<dbReference type="FunFam" id="3.30.200.20:FF:000491">
    <property type="entry name" value="Lectin-domain containing receptor kinase VI.3"/>
    <property type="match status" value="1"/>
</dbReference>
<organism evidence="23">
    <name type="scientific">Noccaea caerulescens</name>
    <name type="common">Alpine penny-cress</name>
    <name type="synonym">Thlaspi caerulescens</name>
    <dbReference type="NCBI Taxonomy" id="107243"/>
    <lineage>
        <taxon>Eukaryota</taxon>
        <taxon>Viridiplantae</taxon>
        <taxon>Streptophyta</taxon>
        <taxon>Embryophyta</taxon>
        <taxon>Tracheophyta</taxon>
        <taxon>Spermatophyta</taxon>
        <taxon>Magnoliopsida</taxon>
        <taxon>eudicotyledons</taxon>
        <taxon>Gunneridae</taxon>
        <taxon>Pentapetalae</taxon>
        <taxon>rosids</taxon>
        <taxon>malvids</taxon>
        <taxon>Brassicales</taxon>
        <taxon>Brassicaceae</taxon>
        <taxon>Coluteocarpeae</taxon>
        <taxon>Noccaea</taxon>
    </lineage>
</organism>
<comment type="similarity">
    <text evidence="2">In the N-terminal section; belongs to the leguminous lectin family.</text>
</comment>
<dbReference type="InterPro" id="IPR000719">
    <property type="entry name" value="Prot_kinase_dom"/>
</dbReference>
<gene>
    <name evidence="23" type="ORF">LC_TR10514_c0_g1_i1_g.37030</name>
</gene>
<feature type="transmembrane region" description="Helical" evidence="20">
    <location>
        <begin position="303"/>
        <end position="327"/>
    </location>
</feature>
<keyword evidence="12 23" id="KW-0418">Kinase</keyword>
<accession>A0A1J3F4L5</accession>
<evidence type="ECO:0000256" key="5">
    <source>
        <dbReference type="ARBA" id="ARBA00022475"/>
    </source>
</evidence>
<keyword evidence="15 20" id="KW-0472">Membrane</keyword>
<keyword evidence="11 19" id="KW-0547">Nucleotide-binding</keyword>
<dbReference type="Pfam" id="PF00139">
    <property type="entry name" value="Lectin_legB"/>
    <property type="match status" value="1"/>
</dbReference>
<feature type="binding site" evidence="19">
    <location>
        <position position="391"/>
    </location>
    <ligand>
        <name>ATP</name>
        <dbReference type="ChEBI" id="CHEBI:30616"/>
    </ligand>
</feature>